<proteinExistence type="predicted"/>
<feature type="signal peptide" evidence="1">
    <location>
        <begin position="1"/>
        <end position="17"/>
    </location>
</feature>
<evidence type="ECO:0000256" key="1">
    <source>
        <dbReference type="SAM" id="SignalP"/>
    </source>
</evidence>
<evidence type="ECO:0000313" key="2">
    <source>
        <dbReference type="EMBL" id="MQN84131.1"/>
    </source>
</evidence>
<name>A0AA90UX66_9BACT</name>
<dbReference type="RefSeq" id="WP_153118995.1">
    <property type="nucleotide sequence ID" value="NZ_VZCC01000062.1"/>
</dbReference>
<dbReference type="AlphaFoldDB" id="A0AA90UX66"/>
<evidence type="ECO:0000313" key="3">
    <source>
        <dbReference type="Proteomes" id="UP000421408"/>
    </source>
</evidence>
<reference evidence="3" key="1">
    <citation type="submission" date="2019-09" db="EMBL/GenBank/DDBJ databases">
        <title>Distinct polysaccharide growth profiles of human intestinal Prevotella copri isolates.</title>
        <authorList>
            <person name="Fehlner-Peach H."/>
            <person name="Magnabosco C."/>
            <person name="Raghavan V."/>
            <person name="Scher J.U."/>
            <person name="Tett A."/>
            <person name="Cox L.M."/>
            <person name="Gottsegen C."/>
            <person name="Watters A."/>
            <person name="Wiltshire- Gordon J.D."/>
            <person name="Segata N."/>
            <person name="Bonneau R."/>
            <person name="Littman D.R."/>
        </authorList>
    </citation>
    <scope>NUCLEOTIDE SEQUENCE [LARGE SCALE GENOMIC DNA]</scope>
    <source>
        <strain evidence="3">iAA108</strain>
    </source>
</reference>
<sequence length="282" mass="30500">MKKIFLAMAALALTVVACDPSHDNEGPDASVTSEELSNGLQITAKSDGNNNLTICTSPSRYIQVFDASDGSMVGQGTSVKVQVVPPAGERSYYVETQNWDGSVVKSTPKSITVSEFTDLPKIYSDIFGDGNGGYTTCTWTWDTEASDGVWGNGPFLENTGPGWWVVKANEIDEQATGNDLPKDGLDGWFSLDLAKGVNTSRGETGRVSVNEDVVKAGWDIGTMNFSGTVPLMGIMVNVGKQRQYSYHILKADANNLRLCAEEPGQGDWGTAFFWNFKKIPNK</sequence>
<dbReference type="Proteomes" id="UP000421408">
    <property type="component" value="Unassembled WGS sequence"/>
</dbReference>
<accession>A0AA90UX66</accession>
<gene>
    <name evidence="2" type="ORF">F7D74_09125</name>
</gene>
<feature type="chain" id="PRO_5041643061" evidence="1">
    <location>
        <begin position="18"/>
        <end position="282"/>
    </location>
</feature>
<comment type="caution">
    <text evidence="2">The sequence shown here is derived from an EMBL/GenBank/DDBJ whole genome shotgun (WGS) entry which is preliminary data.</text>
</comment>
<organism evidence="2 3">
    <name type="scientific">Segatella copri</name>
    <dbReference type="NCBI Taxonomy" id="165179"/>
    <lineage>
        <taxon>Bacteria</taxon>
        <taxon>Pseudomonadati</taxon>
        <taxon>Bacteroidota</taxon>
        <taxon>Bacteroidia</taxon>
        <taxon>Bacteroidales</taxon>
        <taxon>Prevotellaceae</taxon>
        <taxon>Segatella</taxon>
    </lineage>
</organism>
<keyword evidence="1" id="KW-0732">Signal</keyword>
<protein>
    <submittedName>
        <fullName evidence="2">Uncharacterized protein</fullName>
    </submittedName>
</protein>
<dbReference type="PROSITE" id="PS51257">
    <property type="entry name" value="PROKAR_LIPOPROTEIN"/>
    <property type="match status" value="1"/>
</dbReference>
<dbReference type="EMBL" id="VZCC01000062">
    <property type="protein sequence ID" value="MQN84131.1"/>
    <property type="molecule type" value="Genomic_DNA"/>
</dbReference>